<evidence type="ECO:0000256" key="4">
    <source>
        <dbReference type="SAM" id="MobiDB-lite"/>
    </source>
</evidence>
<dbReference type="EMBL" id="FJ008719">
    <property type="protein sequence ID" value="ACI87872.1"/>
    <property type="molecule type" value="Genomic_DNA"/>
</dbReference>
<dbReference type="SMART" id="SM00398">
    <property type="entry name" value="HMG"/>
    <property type="match status" value="2"/>
</dbReference>
<sequence>MPKGNKKPKDKNAPKKPCSSYMLFGHELRKNDATIKALKVTEQAKQIGERWNALTEAEKSEYEKKAMEAKEKYNKELEIYKTTDEYKEYMKTLKEWEKSFSKKRKCSKAKKTGMKLFVQEYKEENADTEKSGKELNQEALKKWSEMTSEQKKKYDEQAAAENDSVSEENSE</sequence>
<name>B6UKX7_9MICR</name>
<evidence type="ECO:0000256" key="3">
    <source>
        <dbReference type="SAM" id="Coils"/>
    </source>
</evidence>
<organism evidence="6">
    <name type="scientific">Enterocytozoon bieneusi</name>
    <dbReference type="NCBI Taxonomy" id="31281"/>
    <lineage>
        <taxon>Eukaryota</taxon>
        <taxon>Fungi</taxon>
        <taxon>Fungi incertae sedis</taxon>
        <taxon>Microsporidia</taxon>
        <taxon>Enterocytozoonidae</taxon>
        <taxon>Enterocytozoon</taxon>
    </lineage>
</organism>
<dbReference type="InterPro" id="IPR036910">
    <property type="entry name" value="HMG_box_dom_sf"/>
</dbReference>
<evidence type="ECO:0000259" key="5">
    <source>
        <dbReference type="PROSITE" id="PS50118"/>
    </source>
</evidence>
<evidence type="ECO:0000256" key="1">
    <source>
        <dbReference type="ARBA" id="ARBA00023125"/>
    </source>
</evidence>
<protein>
    <submittedName>
        <fullName evidence="6">High mobility group protein</fullName>
    </submittedName>
</protein>
<dbReference type="PRINTS" id="PR00886">
    <property type="entry name" value="HIGHMOBLTY12"/>
</dbReference>
<dbReference type="InterPro" id="IPR050342">
    <property type="entry name" value="HMGB"/>
</dbReference>
<dbReference type="InterPro" id="IPR009071">
    <property type="entry name" value="HMG_box_dom"/>
</dbReference>
<reference evidence="6" key="1">
    <citation type="journal article" date="2008" name="Curr. Biol.">
        <title>Microsporidia evolved from ancestral sexual fungi.</title>
        <authorList>
            <person name="Lee S.C."/>
            <person name="Corradi N."/>
            <person name="Byrnes E.J.III."/>
            <person name="Torres-Martinez S."/>
            <person name="Dietrich F.S."/>
            <person name="Keeling P.J."/>
            <person name="Heitman J."/>
        </authorList>
    </citation>
    <scope>NUCLEOTIDE SEQUENCE</scope>
    <source>
        <strain evidence="6">H348</strain>
    </source>
</reference>
<keyword evidence="1 2" id="KW-0238">DNA-binding</keyword>
<evidence type="ECO:0000256" key="2">
    <source>
        <dbReference type="PROSITE-ProRule" id="PRU00267"/>
    </source>
</evidence>
<dbReference type="SUPFAM" id="SSF47095">
    <property type="entry name" value="HMG-box"/>
    <property type="match status" value="2"/>
</dbReference>
<accession>B6UKX7</accession>
<dbReference type="GO" id="GO:0003677">
    <property type="term" value="F:DNA binding"/>
    <property type="evidence" value="ECO:0007669"/>
    <property type="project" value="UniProtKB-UniRule"/>
</dbReference>
<dbReference type="AlphaFoldDB" id="B6UKX7"/>
<keyword evidence="2" id="KW-0539">Nucleus</keyword>
<feature type="coiled-coil region" evidence="3">
    <location>
        <begin position="52"/>
        <end position="79"/>
    </location>
</feature>
<dbReference type="Gene3D" id="1.10.30.10">
    <property type="entry name" value="High mobility group box domain"/>
    <property type="match status" value="2"/>
</dbReference>
<dbReference type="GO" id="GO:0005634">
    <property type="term" value="C:nucleus"/>
    <property type="evidence" value="ECO:0007669"/>
    <property type="project" value="UniProtKB-UniRule"/>
</dbReference>
<feature type="DNA-binding region" description="HMG box" evidence="2">
    <location>
        <begin position="14"/>
        <end position="81"/>
    </location>
</feature>
<dbReference type="PANTHER" id="PTHR48112">
    <property type="entry name" value="HIGH MOBILITY GROUP PROTEIN DSP1"/>
    <property type="match status" value="1"/>
</dbReference>
<proteinExistence type="predicted"/>
<keyword evidence="3" id="KW-0175">Coiled coil</keyword>
<dbReference type="PROSITE" id="PS50118">
    <property type="entry name" value="HMG_BOX_2"/>
    <property type="match status" value="1"/>
</dbReference>
<evidence type="ECO:0000313" key="6">
    <source>
        <dbReference type="EMBL" id="ACI87872.1"/>
    </source>
</evidence>
<gene>
    <name evidence="6" type="primary">HMG</name>
</gene>
<feature type="domain" description="HMG box" evidence="5">
    <location>
        <begin position="14"/>
        <end position="81"/>
    </location>
</feature>
<feature type="region of interest" description="Disordered" evidence="4">
    <location>
        <begin position="145"/>
        <end position="171"/>
    </location>
</feature>
<dbReference type="VEuPathDB" id="MicrosporidiaDB:EBI_25426"/>
<feature type="compositionally biased region" description="Basic and acidic residues" evidence="4">
    <location>
        <begin position="145"/>
        <end position="156"/>
    </location>
</feature>
<dbReference type="Pfam" id="PF00505">
    <property type="entry name" value="HMG_box"/>
    <property type="match status" value="1"/>
</dbReference>